<accession>A0ABW3JJW9</accession>
<protein>
    <submittedName>
        <fullName evidence="2">IS3 family transposase</fullName>
    </submittedName>
</protein>
<dbReference type="RefSeq" id="WP_379926325.1">
    <property type="nucleotide sequence ID" value="NZ_JBHTJI010000001.1"/>
</dbReference>
<reference evidence="3" key="1">
    <citation type="journal article" date="2019" name="Int. J. Syst. Evol. Microbiol.">
        <title>The Global Catalogue of Microorganisms (GCM) 10K type strain sequencing project: providing services to taxonomists for standard genome sequencing and annotation.</title>
        <authorList>
            <consortium name="The Broad Institute Genomics Platform"/>
            <consortium name="The Broad Institute Genome Sequencing Center for Infectious Disease"/>
            <person name="Wu L."/>
            <person name="Ma J."/>
        </authorList>
    </citation>
    <scope>NUCLEOTIDE SEQUENCE [LARGE SCALE GENOMIC DNA]</scope>
    <source>
        <strain evidence="3">CCUG 62414</strain>
    </source>
</reference>
<dbReference type="InterPro" id="IPR012337">
    <property type="entry name" value="RNaseH-like_sf"/>
</dbReference>
<dbReference type="Proteomes" id="UP001597061">
    <property type="component" value="Unassembled WGS sequence"/>
</dbReference>
<dbReference type="PANTHER" id="PTHR46889">
    <property type="entry name" value="TRANSPOSASE INSF FOR INSERTION SEQUENCE IS3B-RELATED"/>
    <property type="match status" value="1"/>
</dbReference>
<evidence type="ECO:0000313" key="2">
    <source>
        <dbReference type="EMBL" id="MFD0990155.1"/>
    </source>
</evidence>
<proteinExistence type="predicted"/>
<dbReference type="EMBL" id="JBHTJI010000001">
    <property type="protein sequence ID" value="MFD0990155.1"/>
    <property type="molecule type" value="Genomic_DNA"/>
</dbReference>
<dbReference type="InterPro" id="IPR050900">
    <property type="entry name" value="Transposase_IS3/IS150/IS904"/>
</dbReference>
<dbReference type="PANTHER" id="PTHR46889:SF4">
    <property type="entry name" value="TRANSPOSASE INSO FOR INSERTION SEQUENCE ELEMENT IS911B-RELATED"/>
    <property type="match status" value="1"/>
</dbReference>
<gene>
    <name evidence="2" type="ORF">ACFQ1R_08605</name>
</gene>
<feature type="domain" description="Integrase catalytic" evidence="1">
    <location>
        <begin position="8"/>
        <end position="61"/>
    </location>
</feature>
<name>A0ABW3JJW9_9FLAO</name>
<dbReference type="SUPFAM" id="SSF53098">
    <property type="entry name" value="Ribonuclease H-like"/>
    <property type="match status" value="1"/>
</dbReference>
<sequence length="64" mass="8027">MLLTYKAEHFFKTLKVEMVYHSKFQTRAQAKLEIFDYIEVWYNRKRRHSALDYLTPNQVKMQWR</sequence>
<dbReference type="Pfam" id="PF13333">
    <property type="entry name" value="rve_2"/>
    <property type="match status" value="1"/>
</dbReference>
<dbReference type="InterPro" id="IPR001584">
    <property type="entry name" value="Integrase_cat-core"/>
</dbReference>
<comment type="caution">
    <text evidence="2">The sequence shown here is derived from an EMBL/GenBank/DDBJ whole genome shotgun (WGS) entry which is preliminary data.</text>
</comment>
<organism evidence="2 3">
    <name type="scientific">Mariniflexile jejuense</name>
    <dbReference type="NCBI Taxonomy" id="1173582"/>
    <lineage>
        <taxon>Bacteria</taxon>
        <taxon>Pseudomonadati</taxon>
        <taxon>Bacteroidota</taxon>
        <taxon>Flavobacteriia</taxon>
        <taxon>Flavobacteriales</taxon>
        <taxon>Flavobacteriaceae</taxon>
        <taxon>Mariniflexile</taxon>
    </lineage>
</organism>
<evidence type="ECO:0000313" key="3">
    <source>
        <dbReference type="Proteomes" id="UP001597061"/>
    </source>
</evidence>
<keyword evidence="3" id="KW-1185">Reference proteome</keyword>
<evidence type="ECO:0000259" key="1">
    <source>
        <dbReference type="Pfam" id="PF13333"/>
    </source>
</evidence>